<dbReference type="KEGG" id="snay:FZC37_00150"/>
<proteinExistence type="predicted"/>
<reference evidence="2 3" key="1">
    <citation type="submission" date="2019-08" db="EMBL/GenBank/DDBJ databases">
        <title>Highly reduced genomes of protist endosymbionts show evolutionary convergence.</title>
        <authorList>
            <person name="George E."/>
            <person name="Husnik F."/>
            <person name="Tashyreva D."/>
            <person name="Prokopchuk G."/>
            <person name="Horak A."/>
            <person name="Kwong W.K."/>
            <person name="Lukes J."/>
            <person name="Keeling P.J."/>
        </authorList>
    </citation>
    <scope>NUCLEOTIDE SEQUENCE [LARGE SCALE GENOMIC DNA]</scope>
    <source>
        <strain evidence="2">1621</strain>
    </source>
</reference>
<dbReference type="Proteomes" id="UP000323844">
    <property type="component" value="Chromosome"/>
</dbReference>
<sequence length="241" mass="27733">MKRIFTGLGVLKSSSSYACRGIHYSRKPSEQFYQDIDAGFEKYRERGVPPNVEEILKNARLYEEDSHAIDAEKDTSTTGSIQSKEGDITSATHMQRGEYSFTAKTDVTSDTDEEQEKRCLALVHMIREERVDELKKILDQEKPSRDELLDTDCYNVSPVTATLHRSKNKEISEVMKGYILTLPKFSEDCAKHKFIGEEDEILQTYLPYNDDDNFPVREILPHLLGKQMTNDLLCDYVTEEE</sequence>
<dbReference type="EMBL" id="CP043312">
    <property type="protein sequence ID" value="QEK39361.1"/>
    <property type="molecule type" value="Genomic_DNA"/>
</dbReference>
<keyword evidence="3" id="KW-1185">Reference proteome</keyword>
<evidence type="ECO:0000256" key="1">
    <source>
        <dbReference type="SAM" id="MobiDB-lite"/>
    </source>
</evidence>
<evidence type="ECO:0000313" key="3">
    <source>
        <dbReference type="Proteomes" id="UP000323844"/>
    </source>
</evidence>
<dbReference type="OrthoDB" id="569000at2"/>
<accession>A0A5C0UID2</accession>
<gene>
    <name evidence="2" type="ORF">FZC37_00150</name>
</gene>
<evidence type="ECO:0000313" key="2">
    <source>
        <dbReference type="EMBL" id="QEK39361.1"/>
    </source>
</evidence>
<organism evidence="2 3">
    <name type="scientific">Candidatus Sneabacter namystus</name>
    <dbReference type="NCBI Taxonomy" id="2601646"/>
    <lineage>
        <taxon>Bacteria</taxon>
        <taxon>Pseudomonadati</taxon>
        <taxon>Pseudomonadota</taxon>
        <taxon>Alphaproteobacteria</taxon>
        <taxon>Rickettsiales</taxon>
        <taxon>Rickettsiaceae</taxon>
        <taxon>Rickettsieae</taxon>
        <taxon>Candidatus Sneabacter</taxon>
    </lineage>
</organism>
<feature type="compositionally biased region" description="Polar residues" evidence="1">
    <location>
        <begin position="76"/>
        <end position="93"/>
    </location>
</feature>
<dbReference type="AlphaFoldDB" id="A0A5C0UID2"/>
<protein>
    <submittedName>
        <fullName evidence="2">Uncharacterized protein</fullName>
    </submittedName>
</protein>
<feature type="region of interest" description="Disordered" evidence="1">
    <location>
        <begin position="67"/>
        <end position="95"/>
    </location>
</feature>
<name>A0A5C0UID2_9RICK</name>
<dbReference type="RefSeq" id="WP_148951722.1">
    <property type="nucleotide sequence ID" value="NZ_CP043312.1"/>
</dbReference>